<organism evidence="2 3">
    <name type="scientific">Lasiosphaeria miniovina</name>
    <dbReference type="NCBI Taxonomy" id="1954250"/>
    <lineage>
        <taxon>Eukaryota</taxon>
        <taxon>Fungi</taxon>
        <taxon>Dikarya</taxon>
        <taxon>Ascomycota</taxon>
        <taxon>Pezizomycotina</taxon>
        <taxon>Sordariomycetes</taxon>
        <taxon>Sordariomycetidae</taxon>
        <taxon>Sordariales</taxon>
        <taxon>Lasiosphaeriaceae</taxon>
        <taxon>Lasiosphaeria</taxon>
    </lineage>
</organism>
<dbReference type="RefSeq" id="XP_060294474.1">
    <property type="nucleotide sequence ID" value="XM_060442279.1"/>
</dbReference>
<dbReference type="GeneID" id="85325549"/>
<comment type="caution">
    <text evidence="2">The sequence shown here is derived from an EMBL/GenBank/DDBJ whole genome shotgun (WGS) entry which is preliminary data.</text>
</comment>
<name>A0AA40DTU4_9PEZI</name>
<accession>A0AA40DTU4</accession>
<evidence type="ECO:0008006" key="4">
    <source>
        <dbReference type="Google" id="ProtNLM"/>
    </source>
</evidence>
<dbReference type="Proteomes" id="UP001172101">
    <property type="component" value="Unassembled WGS sequence"/>
</dbReference>
<proteinExistence type="predicted"/>
<evidence type="ECO:0000256" key="1">
    <source>
        <dbReference type="SAM" id="SignalP"/>
    </source>
</evidence>
<dbReference type="EMBL" id="JAUIRO010000005">
    <property type="protein sequence ID" value="KAK0713151.1"/>
    <property type="molecule type" value="Genomic_DNA"/>
</dbReference>
<feature type="signal peptide" evidence="1">
    <location>
        <begin position="1"/>
        <end position="20"/>
    </location>
</feature>
<evidence type="ECO:0000313" key="2">
    <source>
        <dbReference type="EMBL" id="KAK0713151.1"/>
    </source>
</evidence>
<reference evidence="2" key="1">
    <citation type="submission" date="2023-06" db="EMBL/GenBank/DDBJ databases">
        <title>Genome-scale phylogeny and comparative genomics of the fungal order Sordariales.</title>
        <authorList>
            <consortium name="Lawrence Berkeley National Laboratory"/>
            <person name="Hensen N."/>
            <person name="Bonometti L."/>
            <person name="Westerberg I."/>
            <person name="Brannstrom I.O."/>
            <person name="Guillou S."/>
            <person name="Cros-Aarteil S."/>
            <person name="Calhoun S."/>
            <person name="Haridas S."/>
            <person name="Kuo A."/>
            <person name="Mondo S."/>
            <person name="Pangilinan J."/>
            <person name="Riley R."/>
            <person name="LaButti K."/>
            <person name="Andreopoulos B."/>
            <person name="Lipzen A."/>
            <person name="Chen C."/>
            <person name="Yanf M."/>
            <person name="Daum C."/>
            <person name="Ng V."/>
            <person name="Clum A."/>
            <person name="Steindorff A."/>
            <person name="Ohm R."/>
            <person name="Martin F."/>
            <person name="Silar P."/>
            <person name="Natvig D."/>
            <person name="Lalanne C."/>
            <person name="Gautier V."/>
            <person name="Ament-velasquez S.L."/>
            <person name="Kruys A."/>
            <person name="Hutchinson M.I."/>
            <person name="Powell A.J."/>
            <person name="Barry K."/>
            <person name="Miller A.N."/>
            <person name="Grigoriev I.V."/>
            <person name="Debuchy R."/>
            <person name="Gladieux P."/>
            <person name="Thoren M.H."/>
            <person name="Johannesson H."/>
        </authorList>
    </citation>
    <scope>NUCLEOTIDE SEQUENCE</scope>
    <source>
        <strain evidence="2">SMH2392-1A</strain>
    </source>
</reference>
<sequence length="84" mass="9006">MTGYLCPSVCLFISIYPVTAEEGCCVLYVCCFVYGGIWDGIGWDGMWDIGGEKAGNGGDVTGVPCLVGGFLFFFFSSVSIRHDV</sequence>
<evidence type="ECO:0000313" key="3">
    <source>
        <dbReference type="Proteomes" id="UP001172101"/>
    </source>
</evidence>
<protein>
    <recommendedName>
        <fullName evidence="4">Secreted protein</fullName>
    </recommendedName>
</protein>
<keyword evidence="1" id="KW-0732">Signal</keyword>
<gene>
    <name evidence="2" type="ORF">B0T26DRAFT_716606</name>
</gene>
<feature type="chain" id="PRO_5041470514" description="Secreted protein" evidence="1">
    <location>
        <begin position="21"/>
        <end position="84"/>
    </location>
</feature>
<keyword evidence="3" id="KW-1185">Reference proteome</keyword>
<dbReference type="AlphaFoldDB" id="A0AA40DTU4"/>